<feature type="compositionally biased region" description="Low complexity" evidence="1">
    <location>
        <begin position="164"/>
        <end position="185"/>
    </location>
</feature>
<proteinExistence type="predicted"/>
<dbReference type="AlphaFoldDB" id="A0A0M9EN03"/>
<evidence type="ECO:0000313" key="2">
    <source>
        <dbReference type="EMBL" id="KPA36042.1"/>
    </source>
</evidence>
<protein>
    <submittedName>
        <fullName evidence="2">Transcription factor</fullName>
    </submittedName>
</protein>
<comment type="caution">
    <text evidence="2">The sequence shown here is derived from an EMBL/GenBank/DDBJ whole genome shotgun (WGS) entry which is preliminary data.</text>
</comment>
<reference evidence="2 3" key="1">
    <citation type="submission" date="2015-04" db="EMBL/GenBank/DDBJ databases">
        <title>The draft genome sequence of Fusarium langsethiae, a T-2/HT-2 mycotoxin producer.</title>
        <authorList>
            <person name="Lysoe E."/>
            <person name="Divon H.H."/>
            <person name="Terzi V."/>
            <person name="Orru L."/>
            <person name="Lamontanara A."/>
            <person name="Kolseth A.-K."/>
            <person name="Frandsen R.J."/>
            <person name="Nielsen K."/>
            <person name="Thrane U."/>
        </authorList>
    </citation>
    <scope>NUCLEOTIDE SEQUENCE [LARGE SCALE GENOMIC DNA]</scope>
    <source>
        <strain evidence="2 3">Fl201059</strain>
    </source>
</reference>
<sequence length="245" mass="27233">MQPSFRRKESMVKHQQRDHKQEANPNGINGGSSDLDYHEAPPDRQSSSMACSPRDMFPMLAAADFYGAVYHAPSYTDSKAQIDGYRHGLFTTIHHEYHEPAVPERQTHGQLDLPAGGLSQPTYYVIGQENDILAAAASASPFYCHEYYSVEPYIEDMPYPTSEVSTSIQSSPGTSPTTSVPSPTVQDGFYAYQPTQHYTAQLPQVIVSGPQDMLAEVEDFYRLSLCPQQEQWTRYGPPVEGTTTG</sequence>
<accession>A0A0M9EN03</accession>
<organism evidence="2 3">
    <name type="scientific">Fusarium langsethiae</name>
    <dbReference type="NCBI Taxonomy" id="179993"/>
    <lineage>
        <taxon>Eukaryota</taxon>
        <taxon>Fungi</taxon>
        <taxon>Dikarya</taxon>
        <taxon>Ascomycota</taxon>
        <taxon>Pezizomycotina</taxon>
        <taxon>Sordariomycetes</taxon>
        <taxon>Hypocreomycetidae</taxon>
        <taxon>Hypocreales</taxon>
        <taxon>Nectriaceae</taxon>
        <taxon>Fusarium</taxon>
    </lineage>
</organism>
<keyword evidence="3" id="KW-1185">Reference proteome</keyword>
<dbReference type="Proteomes" id="UP000037904">
    <property type="component" value="Unassembled WGS sequence"/>
</dbReference>
<evidence type="ECO:0000313" key="3">
    <source>
        <dbReference type="Proteomes" id="UP000037904"/>
    </source>
</evidence>
<evidence type="ECO:0000256" key="1">
    <source>
        <dbReference type="SAM" id="MobiDB-lite"/>
    </source>
</evidence>
<gene>
    <name evidence="2" type="ORF">FLAG1_11212</name>
</gene>
<dbReference type="EMBL" id="JXCE01000776">
    <property type="protein sequence ID" value="KPA36042.1"/>
    <property type="molecule type" value="Genomic_DNA"/>
</dbReference>
<feature type="region of interest" description="Disordered" evidence="1">
    <location>
        <begin position="1"/>
        <end position="51"/>
    </location>
</feature>
<feature type="region of interest" description="Disordered" evidence="1">
    <location>
        <begin position="161"/>
        <end position="185"/>
    </location>
</feature>
<name>A0A0M9EN03_FUSLA</name>
<feature type="compositionally biased region" description="Basic and acidic residues" evidence="1">
    <location>
        <begin position="1"/>
        <end position="12"/>
    </location>
</feature>